<proteinExistence type="predicted"/>
<dbReference type="RefSeq" id="XP_022475055.1">
    <property type="nucleotide sequence ID" value="XM_022618405.1"/>
</dbReference>
<evidence type="ECO:0000256" key="1">
    <source>
        <dbReference type="SAM" id="MobiDB-lite"/>
    </source>
</evidence>
<accession>A0A1G4B967</accession>
<dbReference type="OrthoDB" id="5415741at2759"/>
<sequence>MPPIKSKEWDNGIRVAVLTLWDVGGSTAQEICEKYGMARRTFVAIRNKALARGWAPGQPVLIAHVENSPRSGRPRKERNGPVEGVGSQPSSPQGA</sequence>
<comment type="caution">
    <text evidence="2">The sequence shown here is derived from an EMBL/GenBank/DDBJ whole genome shotgun (WGS) entry which is preliminary data.</text>
</comment>
<organism evidence="2 3">
    <name type="scientific">Colletotrichum orchidophilum</name>
    <dbReference type="NCBI Taxonomy" id="1209926"/>
    <lineage>
        <taxon>Eukaryota</taxon>
        <taxon>Fungi</taxon>
        <taxon>Dikarya</taxon>
        <taxon>Ascomycota</taxon>
        <taxon>Pezizomycotina</taxon>
        <taxon>Sordariomycetes</taxon>
        <taxon>Hypocreomycetidae</taxon>
        <taxon>Glomerellales</taxon>
        <taxon>Glomerellaceae</taxon>
        <taxon>Colletotrichum</taxon>
    </lineage>
</organism>
<evidence type="ECO:0000313" key="2">
    <source>
        <dbReference type="EMBL" id="OHE97903.1"/>
    </source>
</evidence>
<feature type="region of interest" description="Disordered" evidence="1">
    <location>
        <begin position="65"/>
        <end position="95"/>
    </location>
</feature>
<name>A0A1G4B967_9PEZI</name>
<gene>
    <name evidence="2" type="ORF">CORC01_06766</name>
</gene>
<evidence type="ECO:0000313" key="3">
    <source>
        <dbReference type="Proteomes" id="UP000176998"/>
    </source>
</evidence>
<reference evidence="2 3" key="1">
    <citation type="submission" date="2016-09" db="EMBL/GenBank/DDBJ databases">
        <authorList>
            <person name="Capua I."/>
            <person name="De Benedictis P."/>
            <person name="Joannis T."/>
            <person name="Lombin L.H."/>
            <person name="Cattoli G."/>
        </authorList>
    </citation>
    <scope>NUCLEOTIDE SEQUENCE [LARGE SCALE GENOMIC DNA]</scope>
    <source>
        <strain evidence="2 3">IMI 309357</strain>
    </source>
</reference>
<dbReference type="GeneID" id="34559915"/>
<dbReference type="Proteomes" id="UP000176998">
    <property type="component" value="Unassembled WGS sequence"/>
</dbReference>
<dbReference type="AlphaFoldDB" id="A0A1G4B967"/>
<dbReference type="EMBL" id="MJBS01000052">
    <property type="protein sequence ID" value="OHE97903.1"/>
    <property type="molecule type" value="Genomic_DNA"/>
</dbReference>
<keyword evidence="3" id="KW-1185">Reference proteome</keyword>
<protein>
    <submittedName>
        <fullName evidence="2">Uncharacterized protein</fullName>
    </submittedName>
</protein>